<dbReference type="PANTHER" id="PTHR35450:SF2">
    <property type="entry name" value="REVERSE TRANSCRIPTASE DOMAIN-CONTAINING PROTEIN"/>
    <property type="match status" value="1"/>
</dbReference>
<name>A0A0N5CRL3_THECL</name>
<organism evidence="3">
    <name type="scientific">Thelazia callipaeda</name>
    <name type="common">Oriental eyeworm</name>
    <name type="synonym">Parasitic nematode</name>
    <dbReference type="NCBI Taxonomy" id="103827"/>
    <lineage>
        <taxon>Eukaryota</taxon>
        <taxon>Metazoa</taxon>
        <taxon>Ecdysozoa</taxon>
        <taxon>Nematoda</taxon>
        <taxon>Chromadorea</taxon>
        <taxon>Rhabditida</taxon>
        <taxon>Spirurina</taxon>
        <taxon>Spiruromorpha</taxon>
        <taxon>Thelazioidea</taxon>
        <taxon>Thelaziidae</taxon>
        <taxon>Thelazia</taxon>
    </lineage>
</organism>
<dbReference type="AlphaFoldDB" id="A0A0N5CRL3"/>
<dbReference type="PANTHER" id="PTHR35450">
    <property type="entry name" value="REVERSE TRANSCRIPTASE DOMAIN-CONTAINING PROTEIN"/>
    <property type="match status" value="1"/>
</dbReference>
<reference evidence="3" key="1">
    <citation type="submission" date="2017-02" db="UniProtKB">
        <authorList>
            <consortium name="WormBaseParasite"/>
        </authorList>
    </citation>
    <scope>IDENTIFICATION</scope>
</reference>
<evidence type="ECO:0000313" key="1">
    <source>
        <dbReference type="EMBL" id="VDM99038.1"/>
    </source>
</evidence>
<keyword evidence="2" id="KW-1185">Reference proteome</keyword>
<dbReference type="Proteomes" id="UP000276776">
    <property type="component" value="Unassembled WGS sequence"/>
</dbReference>
<sequence length="267" mass="30173">MEKDSGIQYSDLGEFVLEYEVQDTFSCETEFGKIAQSLIRPIGRRRSLMQPITCVSNPYKLITKCVALFKQLYVAMRRLLADNQLGTVTQVQGSIEQALLNLTVCKKHGNQLYTTWYDIKKALGSVNYRYLIKCIERLNVPSWSAEIVASEVNPAKSANNTSTEVCADKAAFSEGTQEYKYLGIVKDRTSAPTRENLDKLRAGILARIKRLARTAPNGKNFIKAVNEKAISLINYYIEVLEPEDFKAIDHGIRQLLNKYEFIINANA</sequence>
<proteinExistence type="predicted"/>
<evidence type="ECO:0000313" key="2">
    <source>
        <dbReference type="Proteomes" id="UP000276776"/>
    </source>
</evidence>
<dbReference type="OrthoDB" id="5877202at2759"/>
<reference evidence="1 2" key="2">
    <citation type="submission" date="2018-11" db="EMBL/GenBank/DDBJ databases">
        <authorList>
            <consortium name="Pathogen Informatics"/>
        </authorList>
    </citation>
    <scope>NUCLEOTIDE SEQUENCE [LARGE SCALE GENOMIC DNA]</scope>
</reference>
<dbReference type="WBParaSite" id="TCLT_0000286301-mRNA-1">
    <property type="protein sequence ID" value="TCLT_0000286301-mRNA-1"/>
    <property type="gene ID" value="TCLT_0000286301"/>
</dbReference>
<dbReference type="EMBL" id="UYYF01000750">
    <property type="protein sequence ID" value="VDM99038.1"/>
    <property type="molecule type" value="Genomic_DNA"/>
</dbReference>
<gene>
    <name evidence="1" type="ORF">TCLT_LOCUS2864</name>
</gene>
<evidence type="ECO:0000313" key="3">
    <source>
        <dbReference type="WBParaSite" id="TCLT_0000286301-mRNA-1"/>
    </source>
</evidence>
<accession>A0A0N5CRL3</accession>
<protein>
    <submittedName>
        <fullName evidence="3">Zinc finger, CCHC-type</fullName>
    </submittedName>
</protein>